<name>A0ACC2HEP5_DALPE</name>
<reference evidence="1" key="1">
    <citation type="submission" date="2021-05" db="EMBL/GenBank/DDBJ databases">
        <authorList>
            <person name="Pan Q."/>
            <person name="Jouanno E."/>
            <person name="Zahm M."/>
            <person name="Klopp C."/>
            <person name="Cabau C."/>
            <person name="Louis A."/>
            <person name="Berthelot C."/>
            <person name="Parey E."/>
            <person name="Roest Crollius H."/>
            <person name="Montfort J."/>
            <person name="Robinson-Rechavi M."/>
            <person name="Bouchez O."/>
            <person name="Lampietro C."/>
            <person name="Lopez Roques C."/>
            <person name="Donnadieu C."/>
            <person name="Postlethwait J."/>
            <person name="Bobe J."/>
            <person name="Dillon D."/>
            <person name="Chandos A."/>
            <person name="von Hippel F."/>
            <person name="Guiguen Y."/>
        </authorList>
    </citation>
    <scope>NUCLEOTIDE SEQUENCE</scope>
    <source>
        <strain evidence="1">YG-Jan2019</strain>
    </source>
</reference>
<dbReference type="Proteomes" id="UP001157502">
    <property type="component" value="Chromosome 3"/>
</dbReference>
<accession>A0ACC2HEP5</accession>
<proteinExistence type="predicted"/>
<comment type="caution">
    <text evidence="1">The sequence shown here is derived from an EMBL/GenBank/DDBJ whole genome shotgun (WGS) entry which is preliminary data.</text>
</comment>
<keyword evidence="2" id="KW-1185">Reference proteome</keyword>
<sequence length="67" mass="7512">MQAENFYFVIAGNIGKSMSDEPDSLKKTHWTHMVPIRTLTLICVACPDHTIRRLPGAQKLLSVAFDP</sequence>
<protein>
    <submittedName>
        <fullName evidence="1">Uncharacterized protein</fullName>
    </submittedName>
</protein>
<gene>
    <name evidence="1" type="ORF">DPEC_G00037890</name>
</gene>
<evidence type="ECO:0000313" key="2">
    <source>
        <dbReference type="Proteomes" id="UP001157502"/>
    </source>
</evidence>
<dbReference type="EMBL" id="CM055730">
    <property type="protein sequence ID" value="KAJ8014211.1"/>
    <property type="molecule type" value="Genomic_DNA"/>
</dbReference>
<organism evidence="1 2">
    <name type="scientific">Dallia pectoralis</name>
    <name type="common">Alaska blackfish</name>
    <dbReference type="NCBI Taxonomy" id="75939"/>
    <lineage>
        <taxon>Eukaryota</taxon>
        <taxon>Metazoa</taxon>
        <taxon>Chordata</taxon>
        <taxon>Craniata</taxon>
        <taxon>Vertebrata</taxon>
        <taxon>Euteleostomi</taxon>
        <taxon>Actinopterygii</taxon>
        <taxon>Neopterygii</taxon>
        <taxon>Teleostei</taxon>
        <taxon>Protacanthopterygii</taxon>
        <taxon>Esociformes</taxon>
        <taxon>Umbridae</taxon>
        <taxon>Dallia</taxon>
    </lineage>
</organism>
<evidence type="ECO:0000313" key="1">
    <source>
        <dbReference type="EMBL" id="KAJ8014211.1"/>
    </source>
</evidence>